<dbReference type="SUPFAM" id="SSF160207">
    <property type="entry name" value="NMB0488-like"/>
    <property type="match status" value="1"/>
</dbReference>
<keyword evidence="2" id="KW-1185">Reference proteome</keyword>
<sequence>MIRNSVSIYKSKKNNNIFIVPSGFLENGIRTTINKPIILGEHYNAEILGESLKKGYDIISNQEFQKEDIGVLVVNEVTGIKSFSSFSKQYFCVSSGYDSMNGYDFYSLIRGKDGSYMYPANPFIELSPDADYISIGAAIIKAFESCE</sequence>
<dbReference type="EMBL" id="CP117416">
    <property type="protein sequence ID" value="WCT56206.1"/>
    <property type="molecule type" value="Genomic_DNA"/>
</dbReference>
<accession>A0AAX3M307</accession>
<evidence type="ECO:0000313" key="1">
    <source>
        <dbReference type="EMBL" id="WCT56206.1"/>
    </source>
</evidence>
<evidence type="ECO:0000313" key="2">
    <source>
        <dbReference type="Proteomes" id="UP001220509"/>
    </source>
</evidence>
<dbReference type="AlphaFoldDB" id="A0AAX3M307"/>
<organism evidence="1 2">
    <name type="scientific">Paenibacillus kyungheensis</name>
    <dbReference type="NCBI Taxonomy" id="1452732"/>
    <lineage>
        <taxon>Bacteria</taxon>
        <taxon>Bacillati</taxon>
        <taxon>Bacillota</taxon>
        <taxon>Bacilli</taxon>
        <taxon>Bacillales</taxon>
        <taxon>Paenibacillaceae</taxon>
        <taxon>Paenibacillus</taxon>
    </lineage>
</organism>
<dbReference type="Proteomes" id="UP001220509">
    <property type="component" value="Chromosome"/>
</dbReference>
<reference evidence="1 2" key="1">
    <citation type="submission" date="2023-02" db="EMBL/GenBank/DDBJ databases">
        <title>Genome sequence of Paenibacillus kyungheensis KACC 18744.</title>
        <authorList>
            <person name="Kim S."/>
            <person name="Heo J."/>
            <person name="Kwon S.-W."/>
        </authorList>
    </citation>
    <scope>NUCLEOTIDE SEQUENCE [LARGE SCALE GENOMIC DNA]</scope>
    <source>
        <strain evidence="1 2">KACC 18744</strain>
    </source>
</reference>
<proteinExistence type="predicted"/>
<dbReference type="RefSeq" id="WP_273614511.1">
    <property type="nucleotide sequence ID" value="NZ_CP117416.1"/>
</dbReference>
<protein>
    <submittedName>
        <fullName evidence="1">Uncharacterized protein</fullName>
    </submittedName>
</protein>
<name>A0AAX3M307_9BACL</name>
<dbReference type="KEGG" id="pka:PQ456_01370"/>
<gene>
    <name evidence="1" type="ORF">PQ456_01370</name>
</gene>
<dbReference type="InterPro" id="IPR037891">
    <property type="entry name" value="Cdil-like_sf"/>
</dbReference>